<dbReference type="EMBL" id="SRHY01000023">
    <property type="protein sequence ID" value="TFJ92381.1"/>
    <property type="molecule type" value="Genomic_DNA"/>
</dbReference>
<comment type="subunit">
    <text evidence="2">The complex is composed of two ATP-binding proteins (HrtA), two transmembrane proteins (HrtB) and a solute-binding protein.</text>
</comment>
<dbReference type="OrthoDB" id="9791546at2"/>
<dbReference type="PANTHER" id="PTHR24220:SF666">
    <property type="entry name" value="HEMIN IMPORT ATP-BINDING PROTEIN HRTA-RELATED"/>
    <property type="match status" value="1"/>
</dbReference>
<dbReference type="FunFam" id="3.40.50.300:FF:000032">
    <property type="entry name" value="Export ABC transporter ATP-binding protein"/>
    <property type="match status" value="1"/>
</dbReference>
<dbReference type="GO" id="GO:0098796">
    <property type="term" value="C:membrane protein complex"/>
    <property type="evidence" value="ECO:0007669"/>
    <property type="project" value="UniProtKB-ARBA"/>
</dbReference>
<gene>
    <name evidence="12" type="ORF">E4U82_12575</name>
</gene>
<dbReference type="Pfam" id="PF00005">
    <property type="entry name" value="ABC_tran"/>
    <property type="match status" value="1"/>
</dbReference>
<evidence type="ECO:0000256" key="10">
    <source>
        <dbReference type="ARBA" id="ARBA00024721"/>
    </source>
</evidence>
<evidence type="ECO:0000256" key="5">
    <source>
        <dbReference type="ARBA" id="ARBA00022741"/>
    </source>
</evidence>
<keyword evidence="6 12" id="KW-0067">ATP-binding</keyword>
<sequence length="226" mass="24939">MTLRMKHVSKTFKDGPNAFKALNDASLNVNRGEFVAVIGPSGSGKSTFLSTAGALLSPTSGSVEIDGTPIAGLRDKAKTRLRLDKIGFVFQTANLIPYLNVTDQLRIINVMAKNKKRTGYETNLLNHFGLEHRTRHFPNELSGGERQRVAIARALVNEPDLILADEPTASLDSKRGREVVELIASEIHERGKAGIMVTHDERVLDLCDRVFMIKDGQLMETETIRS</sequence>
<protein>
    <recommendedName>
        <fullName evidence="9">Putative hemin import ATP-binding protein HrtA</fullName>
    </recommendedName>
</protein>
<dbReference type="SMART" id="SM00382">
    <property type="entry name" value="AAA"/>
    <property type="match status" value="1"/>
</dbReference>
<dbReference type="RefSeq" id="WP_135110531.1">
    <property type="nucleotide sequence ID" value="NZ_SRHY01000023.1"/>
</dbReference>
<dbReference type="GO" id="GO:0022857">
    <property type="term" value="F:transmembrane transporter activity"/>
    <property type="evidence" value="ECO:0007669"/>
    <property type="project" value="TreeGrafter"/>
</dbReference>
<dbReference type="PROSITE" id="PS00211">
    <property type="entry name" value="ABC_TRANSPORTER_1"/>
    <property type="match status" value="1"/>
</dbReference>
<dbReference type="InterPro" id="IPR027417">
    <property type="entry name" value="P-loop_NTPase"/>
</dbReference>
<keyword evidence="5" id="KW-0547">Nucleotide-binding</keyword>
<comment type="similarity">
    <text evidence="8">Belongs to the ABC transporter superfamily. HrtA family.</text>
</comment>
<evidence type="ECO:0000256" key="8">
    <source>
        <dbReference type="ARBA" id="ARBA00024359"/>
    </source>
</evidence>
<dbReference type="GO" id="GO:0005524">
    <property type="term" value="F:ATP binding"/>
    <property type="evidence" value="ECO:0007669"/>
    <property type="project" value="UniProtKB-KW"/>
</dbReference>
<dbReference type="PROSITE" id="PS50893">
    <property type="entry name" value="ABC_TRANSPORTER_2"/>
    <property type="match status" value="1"/>
</dbReference>
<accession>A0A4Y9ADC8</accession>
<evidence type="ECO:0000256" key="9">
    <source>
        <dbReference type="ARBA" id="ARBA00024432"/>
    </source>
</evidence>
<evidence type="ECO:0000313" key="13">
    <source>
        <dbReference type="Proteomes" id="UP000298484"/>
    </source>
</evidence>
<evidence type="ECO:0000259" key="11">
    <source>
        <dbReference type="PROSITE" id="PS50893"/>
    </source>
</evidence>
<proteinExistence type="inferred from homology"/>
<evidence type="ECO:0000256" key="3">
    <source>
        <dbReference type="ARBA" id="ARBA00022448"/>
    </source>
</evidence>
<dbReference type="InterPro" id="IPR003439">
    <property type="entry name" value="ABC_transporter-like_ATP-bd"/>
</dbReference>
<feature type="domain" description="ABC transporter" evidence="11">
    <location>
        <begin position="3"/>
        <end position="226"/>
    </location>
</feature>
<dbReference type="AlphaFoldDB" id="A0A4Y9ADC8"/>
<dbReference type="InterPro" id="IPR017871">
    <property type="entry name" value="ABC_transporter-like_CS"/>
</dbReference>
<dbReference type="GO" id="GO:0016887">
    <property type="term" value="F:ATP hydrolysis activity"/>
    <property type="evidence" value="ECO:0007669"/>
    <property type="project" value="InterPro"/>
</dbReference>
<dbReference type="InterPro" id="IPR015854">
    <property type="entry name" value="ABC_transpr_LolD-like"/>
</dbReference>
<dbReference type="CDD" id="cd03255">
    <property type="entry name" value="ABC_MJ0796_LolCDE_FtsE"/>
    <property type="match status" value="1"/>
</dbReference>
<evidence type="ECO:0000256" key="1">
    <source>
        <dbReference type="ARBA" id="ARBA00004202"/>
    </source>
</evidence>
<dbReference type="PANTHER" id="PTHR24220">
    <property type="entry name" value="IMPORT ATP-BINDING PROTEIN"/>
    <property type="match status" value="1"/>
</dbReference>
<evidence type="ECO:0000313" key="12">
    <source>
        <dbReference type="EMBL" id="TFJ92381.1"/>
    </source>
</evidence>
<evidence type="ECO:0000256" key="6">
    <source>
        <dbReference type="ARBA" id="ARBA00022840"/>
    </source>
</evidence>
<comment type="subcellular location">
    <subcellularLocation>
        <location evidence="1">Cell membrane</location>
        <topology evidence="1">Peripheral membrane protein</topology>
    </subcellularLocation>
</comment>
<evidence type="ECO:0000256" key="7">
    <source>
        <dbReference type="ARBA" id="ARBA00023136"/>
    </source>
</evidence>
<name>A0A4Y9ADC8_9BACI</name>
<comment type="function">
    <text evidence="10">Part of the ABC transporter complex hrt involved in hemin import. Responsible for energy coupling to the transport system.</text>
</comment>
<keyword evidence="3" id="KW-0813">Transport</keyword>
<dbReference type="Proteomes" id="UP000298484">
    <property type="component" value="Unassembled WGS sequence"/>
</dbReference>
<dbReference type="InterPro" id="IPR017911">
    <property type="entry name" value="MacB-like_ATP-bd"/>
</dbReference>
<dbReference type="Gene3D" id="3.40.50.300">
    <property type="entry name" value="P-loop containing nucleotide triphosphate hydrolases"/>
    <property type="match status" value="1"/>
</dbReference>
<keyword evidence="7" id="KW-0472">Membrane</keyword>
<dbReference type="GO" id="GO:0005886">
    <property type="term" value="C:plasma membrane"/>
    <property type="evidence" value="ECO:0007669"/>
    <property type="project" value="UniProtKB-SubCell"/>
</dbReference>
<dbReference type="SUPFAM" id="SSF52540">
    <property type="entry name" value="P-loop containing nucleoside triphosphate hydrolases"/>
    <property type="match status" value="1"/>
</dbReference>
<evidence type="ECO:0000256" key="2">
    <source>
        <dbReference type="ARBA" id="ARBA00011131"/>
    </source>
</evidence>
<comment type="caution">
    <text evidence="12">The sequence shown here is derived from an EMBL/GenBank/DDBJ whole genome shotgun (WGS) entry which is preliminary data.</text>
</comment>
<keyword evidence="4" id="KW-1003">Cell membrane</keyword>
<organism evidence="12 13">
    <name type="scientific">Lentibacillus salicampi</name>
    <dbReference type="NCBI Taxonomy" id="175306"/>
    <lineage>
        <taxon>Bacteria</taxon>
        <taxon>Bacillati</taxon>
        <taxon>Bacillota</taxon>
        <taxon>Bacilli</taxon>
        <taxon>Bacillales</taxon>
        <taxon>Bacillaceae</taxon>
        <taxon>Lentibacillus</taxon>
    </lineage>
</organism>
<dbReference type="InterPro" id="IPR003593">
    <property type="entry name" value="AAA+_ATPase"/>
</dbReference>
<reference evidence="12 13" key="1">
    <citation type="submission" date="2019-03" db="EMBL/GenBank/DDBJ databases">
        <title>Genome sequence of Lentibacillus salicampi ATCC BAA-719.</title>
        <authorList>
            <person name="Maclea K.S."/>
            <person name="Simoes Junior M."/>
        </authorList>
    </citation>
    <scope>NUCLEOTIDE SEQUENCE [LARGE SCALE GENOMIC DNA]</scope>
    <source>
        <strain evidence="12 13">ATCC BAA-719</strain>
    </source>
</reference>
<keyword evidence="13" id="KW-1185">Reference proteome</keyword>
<evidence type="ECO:0000256" key="4">
    <source>
        <dbReference type="ARBA" id="ARBA00022475"/>
    </source>
</evidence>